<dbReference type="Pfam" id="PF23084">
    <property type="entry name" value="KH_PARP14_1"/>
    <property type="match status" value="1"/>
</dbReference>
<keyword evidence="1" id="KW-0862">Zinc</keyword>
<dbReference type="Gene3D" id="3.30.160.60">
    <property type="entry name" value="Classic Zinc Finger"/>
    <property type="match status" value="1"/>
</dbReference>
<dbReference type="PANTHER" id="PTHR25462">
    <property type="entry name" value="BONUS, ISOFORM C-RELATED"/>
    <property type="match status" value="1"/>
</dbReference>
<dbReference type="AlphaFoldDB" id="A0A8W8IX09"/>
<organism evidence="3 4">
    <name type="scientific">Magallana gigas</name>
    <name type="common">Pacific oyster</name>
    <name type="synonym">Crassostrea gigas</name>
    <dbReference type="NCBI Taxonomy" id="29159"/>
    <lineage>
        <taxon>Eukaryota</taxon>
        <taxon>Metazoa</taxon>
        <taxon>Spiralia</taxon>
        <taxon>Lophotrochozoa</taxon>
        <taxon>Mollusca</taxon>
        <taxon>Bivalvia</taxon>
        <taxon>Autobranchia</taxon>
        <taxon>Pteriomorphia</taxon>
        <taxon>Ostreida</taxon>
        <taxon>Ostreoidea</taxon>
        <taxon>Ostreidae</taxon>
        <taxon>Magallana</taxon>
    </lineage>
</organism>
<name>A0A8W8IX09_MAGGI</name>
<accession>A0A8W8IX09</accession>
<dbReference type="Proteomes" id="UP000005408">
    <property type="component" value="Unassembled WGS sequence"/>
</dbReference>
<dbReference type="GO" id="GO:0045087">
    <property type="term" value="P:innate immune response"/>
    <property type="evidence" value="ECO:0007669"/>
    <property type="project" value="TreeGrafter"/>
</dbReference>
<dbReference type="GO" id="GO:0044790">
    <property type="term" value="P:suppression of viral release by host"/>
    <property type="evidence" value="ECO:0007669"/>
    <property type="project" value="TreeGrafter"/>
</dbReference>
<dbReference type="SUPFAM" id="SSF57845">
    <property type="entry name" value="B-box zinc-binding domain"/>
    <property type="match status" value="1"/>
</dbReference>
<dbReference type="GO" id="GO:0005654">
    <property type="term" value="C:nucleoplasm"/>
    <property type="evidence" value="ECO:0007669"/>
    <property type="project" value="TreeGrafter"/>
</dbReference>
<dbReference type="GO" id="GO:0008270">
    <property type="term" value="F:zinc ion binding"/>
    <property type="evidence" value="ECO:0007669"/>
    <property type="project" value="UniProtKB-KW"/>
</dbReference>
<dbReference type="InterPro" id="IPR047153">
    <property type="entry name" value="TRIM45/56/19-like"/>
</dbReference>
<evidence type="ECO:0000313" key="3">
    <source>
        <dbReference type="EnsemblMetazoa" id="G16076.6:cds"/>
    </source>
</evidence>
<proteinExistence type="predicted"/>
<dbReference type="GO" id="GO:0008630">
    <property type="term" value="P:intrinsic apoptotic signaling pathway in response to DNA damage"/>
    <property type="evidence" value="ECO:0007669"/>
    <property type="project" value="TreeGrafter"/>
</dbReference>
<protein>
    <recommendedName>
        <fullName evidence="2">B box-type domain-containing protein</fullName>
    </recommendedName>
</protein>
<dbReference type="SMART" id="SM00336">
    <property type="entry name" value="BBOX"/>
    <property type="match status" value="1"/>
</dbReference>
<dbReference type="Pfam" id="PF00643">
    <property type="entry name" value="zf-B_box"/>
    <property type="match status" value="1"/>
</dbReference>
<dbReference type="PANTHER" id="PTHR25462:SF302">
    <property type="entry name" value="PROTEIN PML"/>
    <property type="match status" value="1"/>
</dbReference>
<evidence type="ECO:0000256" key="1">
    <source>
        <dbReference type="PROSITE-ProRule" id="PRU00024"/>
    </source>
</evidence>
<keyword evidence="1" id="KW-0479">Metal-binding</keyword>
<evidence type="ECO:0000259" key="2">
    <source>
        <dbReference type="PROSITE" id="PS50119"/>
    </source>
</evidence>
<dbReference type="OrthoDB" id="10444001at2759"/>
<keyword evidence="1" id="KW-0863">Zinc-finger</keyword>
<reference evidence="3" key="1">
    <citation type="submission" date="2022-08" db="UniProtKB">
        <authorList>
            <consortium name="EnsemblMetazoa"/>
        </authorList>
    </citation>
    <scope>IDENTIFICATION</scope>
    <source>
        <strain evidence="3">05x7-T-G4-1.051#20</strain>
    </source>
</reference>
<dbReference type="PROSITE" id="PS50119">
    <property type="entry name" value="ZF_BBOX"/>
    <property type="match status" value="2"/>
</dbReference>
<dbReference type="InterPro" id="IPR000315">
    <property type="entry name" value="Znf_B-box"/>
</dbReference>
<feature type="domain" description="B box-type" evidence="2">
    <location>
        <begin position="481"/>
        <end position="526"/>
    </location>
</feature>
<dbReference type="InterPro" id="IPR057044">
    <property type="entry name" value="PARP14_KH_1"/>
</dbReference>
<sequence length="743" mass="85510">MSHFYMPPAPLEISDFDPKKLLFLIKSPPNQRAVEKQLEAVYGKPIWPKKSKSNSLTVECTLTPETNDCQKIARHWETKVKENLSKFLDLLHVCKHTTLQEAFPLVLSELKYMTISNPDAVAVVLEKRNHEIYVTGHRQAVTDVSKQVSDIIQKVDQELDRKKQQMQEEKHLKRHLVLMLQFCKFEQQLQKKYKDISLKYDISKNLVKFEGLSGEVTSAIVEMYEFTTKVVKTEVKQFSKLLQQFLQQQPVYMYVNSKMKERNIIGIWEFRKGEETLTVFSMSDQQAVQAAHLIKESVIETPINLKNESKALLPTKEWQSKVDEIENNGQGLIKIIAQTDQGRIIILCTEQWEGLAREYIDDFMLANTIYEESLNLELAMMKYLQVNCAGDLDDVSRSLESEKVKVEVRDSGIVIKATKTGLNQAKFAIDKIVQGVNKQTHSINKAGIRKHMSDIILRTNAEYGYVQGPDVSGVSDIAMSQHYVDCQTCGGYSDFYCNACHKRMCGKCRDEHLKHPDNAKHDVCRYEDRKFVFSSVPCKVHPKHQMVLCCKKCQQAICALCTTKEHEGHGFLDLEEVYTKKYKTRTEEIRRIRDEFLLNSRLRLKESRNATLELKGNLELMRNSMKEQASQIKGLVDAILTENLHDLHSYEASAVEKLEYQEKVLDTYVTHVQDTCKLEEYKNSMFFGNPVEFLSGISDTLDVKFEPIPDVQKLSPGNFSEGKLNKEEIRKQFGVLTKPSNET</sequence>
<feature type="domain" description="B box-type" evidence="2">
    <location>
        <begin position="533"/>
        <end position="574"/>
    </location>
</feature>
<dbReference type="EnsemblMetazoa" id="G16076.6">
    <property type="protein sequence ID" value="G16076.6:cds"/>
    <property type="gene ID" value="G16076"/>
</dbReference>
<evidence type="ECO:0000313" key="4">
    <source>
        <dbReference type="Proteomes" id="UP000005408"/>
    </source>
</evidence>
<keyword evidence="4" id="KW-1185">Reference proteome</keyword>